<keyword evidence="2" id="KW-0812">Transmembrane</keyword>
<dbReference type="Pfam" id="PF23956">
    <property type="entry name" value="DUF7285"/>
    <property type="match status" value="1"/>
</dbReference>
<reference evidence="3 4" key="1">
    <citation type="submission" date="2024-08" db="EMBL/GenBank/DDBJ databases">
        <title>Halobellus sp. MBLA0158 whole genome sequence.</title>
        <authorList>
            <person name="Hwang C.Y."/>
            <person name="Cho E.-S."/>
            <person name="Seo M.-J."/>
        </authorList>
    </citation>
    <scope>NUCLEOTIDE SEQUENCE [LARGE SCALE GENOMIC DNA]</scope>
    <source>
        <strain evidence="3 4">MBLA0158</strain>
    </source>
</reference>
<feature type="transmembrane region" description="Helical" evidence="2">
    <location>
        <begin position="20"/>
        <end position="39"/>
    </location>
</feature>
<dbReference type="InterPro" id="IPR055709">
    <property type="entry name" value="DUF7285"/>
</dbReference>
<gene>
    <name evidence="3" type="ORF">OS889_05605</name>
</gene>
<keyword evidence="4" id="KW-1185">Reference proteome</keyword>
<dbReference type="AlphaFoldDB" id="A0ABD5MDC0"/>
<evidence type="ECO:0000256" key="2">
    <source>
        <dbReference type="SAM" id="Phobius"/>
    </source>
</evidence>
<keyword evidence="2" id="KW-1133">Transmembrane helix</keyword>
<evidence type="ECO:0000313" key="3">
    <source>
        <dbReference type="EMBL" id="MFA1610478.1"/>
    </source>
</evidence>
<accession>A0ABD5MDC0</accession>
<name>A0ABD5MDC0_9EURY</name>
<sequence length="139" mass="14210">MSSSSTREGGADARAQTTPIVALIALFAVCSGVSLYASALTAATPSETTNALAEPTLDRVHDAVSTGGVVDPFALPRAAGVAPDGYRVAVEVTTDRGRFGSGSPPPRGGVDVDRASRPASVDVGTGDVVWGRLTVWVWR</sequence>
<organism evidence="3 4">
    <name type="scientific">Halobellus rubicundus</name>
    <dbReference type="NCBI Taxonomy" id="2996466"/>
    <lineage>
        <taxon>Archaea</taxon>
        <taxon>Methanobacteriati</taxon>
        <taxon>Methanobacteriota</taxon>
        <taxon>Stenosarchaea group</taxon>
        <taxon>Halobacteria</taxon>
        <taxon>Halobacteriales</taxon>
        <taxon>Haloferacaceae</taxon>
        <taxon>Halobellus</taxon>
    </lineage>
</organism>
<evidence type="ECO:0000256" key="1">
    <source>
        <dbReference type="SAM" id="MobiDB-lite"/>
    </source>
</evidence>
<protein>
    <submittedName>
        <fullName evidence="3">Uncharacterized protein</fullName>
    </submittedName>
</protein>
<proteinExistence type="predicted"/>
<dbReference type="EMBL" id="JBGNYA010000001">
    <property type="protein sequence ID" value="MFA1610478.1"/>
    <property type="molecule type" value="Genomic_DNA"/>
</dbReference>
<evidence type="ECO:0000313" key="4">
    <source>
        <dbReference type="Proteomes" id="UP001570511"/>
    </source>
</evidence>
<feature type="region of interest" description="Disordered" evidence="1">
    <location>
        <begin position="96"/>
        <end position="116"/>
    </location>
</feature>
<dbReference type="RefSeq" id="WP_372388054.1">
    <property type="nucleotide sequence ID" value="NZ_JBGNYA010000001.1"/>
</dbReference>
<dbReference type="Proteomes" id="UP001570511">
    <property type="component" value="Unassembled WGS sequence"/>
</dbReference>
<comment type="caution">
    <text evidence="3">The sequence shown here is derived from an EMBL/GenBank/DDBJ whole genome shotgun (WGS) entry which is preliminary data.</text>
</comment>
<keyword evidence="2" id="KW-0472">Membrane</keyword>